<evidence type="ECO:0000313" key="17">
    <source>
        <dbReference type="Proteomes" id="UP001143328"/>
    </source>
</evidence>
<dbReference type="Proteomes" id="UP001143328">
    <property type="component" value="Unassembled WGS sequence"/>
</dbReference>
<evidence type="ECO:0000256" key="11">
    <source>
        <dbReference type="NCBIfam" id="TIGR00112"/>
    </source>
</evidence>
<dbReference type="AlphaFoldDB" id="A0A9W6NDU3"/>
<dbReference type="InterPro" id="IPR008927">
    <property type="entry name" value="6-PGluconate_DH-like_C_sf"/>
</dbReference>
<evidence type="ECO:0000256" key="4">
    <source>
        <dbReference type="ARBA" id="ARBA00022605"/>
    </source>
</evidence>
<evidence type="ECO:0000256" key="10">
    <source>
        <dbReference type="HAMAP-Rule" id="MF_01925"/>
    </source>
</evidence>
<dbReference type="FunFam" id="1.10.3730.10:FF:000001">
    <property type="entry name" value="Pyrroline-5-carboxylate reductase"/>
    <property type="match status" value="1"/>
</dbReference>
<evidence type="ECO:0000256" key="7">
    <source>
        <dbReference type="ARBA" id="ARBA00023002"/>
    </source>
</evidence>
<dbReference type="GO" id="GO:0004735">
    <property type="term" value="F:pyrroline-5-carboxylate reductase activity"/>
    <property type="evidence" value="ECO:0007669"/>
    <property type="project" value="UniProtKB-UniRule"/>
</dbReference>
<proteinExistence type="inferred from homology"/>
<sequence>MSNPRIAFIGAGNMAASLIGGLRAQGMDGQLISASDPGAEQRAKIASDHGITVFANNGDAVKGADVVVLAVKPQAMKTVCLALAPELQGNQMIVSIAAGITCASLQTWLSTPNAPTRPIVRCMPNTPALLRQGVSGLFANAQVNTAQRQQAEQLLSAVGVALWLEEEHLIDAVTAVSGSGPAYFFLLIEAMTAAGEKLGLPAATAAQLTLQTALGAARMAVASDVDAAELRRRVTSPAGTTEAAIKSFQAGGFEALVEQALNAAAHRSAELAEQLGQ</sequence>
<dbReference type="InterPro" id="IPR036291">
    <property type="entry name" value="NAD(P)-bd_dom_sf"/>
</dbReference>
<dbReference type="InterPro" id="IPR000304">
    <property type="entry name" value="Pyrroline-COOH_reductase"/>
</dbReference>
<feature type="domain" description="Pyrroline-5-carboxylate reductase catalytic N-terminal" evidence="14">
    <location>
        <begin position="5"/>
        <end position="99"/>
    </location>
</feature>
<dbReference type="FunFam" id="3.40.50.720:FF:000105">
    <property type="entry name" value="Pyrroline-5-carboxylate reductase"/>
    <property type="match status" value="1"/>
</dbReference>
<keyword evidence="4 10" id="KW-0028">Amino-acid biosynthesis</keyword>
<keyword evidence="5 10" id="KW-0641">Proline biosynthesis</keyword>
<evidence type="ECO:0000256" key="1">
    <source>
        <dbReference type="ARBA" id="ARBA00005205"/>
    </source>
</evidence>
<evidence type="ECO:0000256" key="8">
    <source>
        <dbReference type="ARBA" id="ARBA00050547"/>
    </source>
</evidence>
<organism evidence="16 17">
    <name type="scientific">Pseudomonas turukhanskensis</name>
    <dbReference type="NCBI Taxonomy" id="1806536"/>
    <lineage>
        <taxon>Bacteria</taxon>
        <taxon>Pseudomonadati</taxon>
        <taxon>Pseudomonadota</taxon>
        <taxon>Gammaproteobacteria</taxon>
        <taxon>Pseudomonadales</taxon>
        <taxon>Pseudomonadaceae</taxon>
        <taxon>Pseudomonas</taxon>
    </lineage>
</organism>
<dbReference type="EC" id="1.5.1.2" evidence="10 11"/>
<evidence type="ECO:0000256" key="6">
    <source>
        <dbReference type="ARBA" id="ARBA00022857"/>
    </source>
</evidence>
<dbReference type="InterPro" id="IPR028939">
    <property type="entry name" value="P5C_Rdtase_cat_N"/>
</dbReference>
<comment type="similarity">
    <text evidence="2 10 13">Belongs to the pyrroline-5-carboxylate reductase family.</text>
</comment>
<dbReference type="EMBL" id="BSFN01000001">
    <property type="protein sequence ID" value="GLK87055.1"/>
    <property type="molecule type" value="Genomic_DNA"/>
</dbReference>
<comment type="subcellular location">
    <subcellularLocation>
        <location evidence="10">Cytoplasm</location>
    </subcellularLocation>
</comment>
<evidence type="ECO:0000256" key="3">
    <source>
        <dbReference type="ARBA" id="ARBA00022490"/>
    </source>
</evidence>
<protein>
    <recommendedName>
        <fullName evidence="10 11">Pyrroline-5-carboxylate reductase</fullName>
        <shortName evidence="10">P5C reductase</shortName>
        <shortName evidence="10">P5CR</shortName>
        <ecNumber evidence="10 11">1.5.1.2</ecNumber>
    </recommendedName>
    <alternativeName>
        <fullName evidence="10">PCA reductase</fullName>
    </alternativeName>
</protein>
<dbReference type="InterPro" id="IPR029036">
    <property type="entry name" value="P5CR_dimer"/>
</dbReference>
<feature type="binding site" evidence="12">
    <location>
        <position position="57"/>
    </location>
    <ligand>
        <name>NADPH</name>
        <dbReference type="ChEBI" id="CHEBI:57783"/>
    </ligand>
</feature>
<dbReference type="Gene3D" id="3.40.50.720">
    <property type="entry name" value="NAD(P)-binding Rossmann-like Domain"/>
    <property type="match status" value="1"/>
</dbReference>
<keyword evidence="3 10" id="KW-0963">Cytoplasm</keyword>
<dbReference type="GO" id="GO:0005737">
    <property type="term" value="C:cytoplasm"/>
    <property type="evidence" value="ECO:0007669"/>
    <property type="project" value="UniProtKB-SubCell"/>
</dbReference>
<evidence type="ECO:0000259" key="15">
    <source>
        <dbReference type="Pfam" id="PF14748"/>
    </source>
</evidence>
<evidence type="ECO:0000256" key="13">
    <source>
        <dbReference type="RuleBase" id="RU003903"/>
    </source>
</evidence>
<keyword evidence="6 10" id="KW-0521">NADP</keyword>
<dbReference type="PROSITE" id="PS00521">
    <property type="entry name" value="P5CR"/>
    <property type="match status" value="1"/>
</dbReference>
<reference evidence="16" key="1">
    <citation type="journal article" date="2014" name="Int. J. Syst. Evol. Microbiol.">
        <title>Complete genome sequence of Corynebacterium casei LMG S-19264T (=DSM 44701T), isolated from a smear-ripened cheese.</title>
        <authorList>
            <consortium name="US DOE Joint Genome Institute (JGI-PGF)"/>
            <person name="Walter F."/>
            <person name="Albersmeier A."/>
            <person name="Kalinowski J."/>
            <person name="Ruckert C."/>
        </authorList>
    </citation>
    <scope>NUCLEOTIDE SEQUENCE</scope>
    <source>
        <strain evidence="16">VKM B-2935</strain>
    </source>
</reference>
<gene>
    <name evidence="10 16" type="primary">proC</name>
    <name evidence="16" type="ORF">GCM10017655_01170</name>
</gene>
<dbReference type="NCBIfam" id="TIGR00112">
    <property type="entry name" value="proC"/>
    <property type="match status" value="1"/>
</dbReference>
<accession>A0A9W6NDU3</accession>
<dbReference type="SUPFAM" id="SSF48179">
    <property type="entry name" value="6-phosphogluconate dehydrogenase C-terminal domain-like"/>
    <property type="match status" value="1"/>
</dbReference>
<feature type="binding site" evidence="12">
    <location>
        <begin position="70"/>
        <end position="73"/>
    </location>
    <ligand>
        <name>NADP(+)</name>
        <dbReference type="ChEBI" id="CHEBI:58349"/>
    </ligand>
</feature>
<evidence type="ECO:0000256" key="5">
    <source>
        <dbReference type="ARBA" id="ARBA00022650"/>
    </source>
</evidence>
<comment type="function">
    <text evidence="10">Catalyzes the reduction of 1-pyrroline-5-carboxylate (PCA) to L-proline.</text>
</comment>
<dbReference type="PANTHER" id="PTHR11645:SF0">
    <property type="entry name" value="PYRROLINE-5-CARBOXYLATE REDUCTASE 3"/>
    <property type="match status" value="1"/>
</dbReference>
<dbReference type="HAMAP" id="MF_01925">
    <property type="entry name" value="P5C_reductase"/>
    <property type="match status" value="1"/>
</dbReference>
<dbReference type="Pfam" id="PF03807">
    <property type="entry name" value="F420_oxidored"/>
    <property type="match status" value="1"/>
</dbReference>
<keyword evidence="7 10" id="KW-0560">Oxidoreductase</keyword>
<dbReference type="Pfam" id="PF14748">
    <property type="entry name" value="P5CR_dimer"/>
    <property type="match status" value="1"/>
</dbReference>
<dbReference type="PANTHER" id="PTHR11645">
    <property type="entry name" value="PYRROLINE-5-CARBOXYLATE REDUCTASE"/>
    <property type="match status" value="1"/>
</dbReference>
<evidence type="ECO:0000313" key="16">
    <source>
        <dbReference type="EMBL" id="GLK87055.1"/>
    </source>
</evidence>
<comment type="caution">
    <text evidence="16">The sequence shown here is derived from an EMBL/GenBank/DDBJ whole genome shotgun (WGS) entry which is preliminary data.</text>
</comment>
<feature type="domain" description="Pyrroline-5-carboxylate reductase dimerisation" evidence="15">
    <location>
        <begin position="167"/>
        <end position="271"/>
    </location>
</feature>
<comment type="catalytic activity">
    <reaction evidence="8 10">
        <text>L-proline + NAD(+) = (S)-1-pyrroline-5-carboxylate + NADH + 2 H(+)</text>
        <dbReference type="Rhea" id="RHEA:14105"/>
        <dbReference type="ChEBI" id="CHEBI:15378"/>
        <dbReference type="ChEBI" id="CHEBI:17388"/>
        <dbReference type="ChEBI" id="CHEBI:57540"/>
        <dbReference type="ChEBI" id="CHEBI:57945"/>
        <dbReference type="ChEBI" id="CHEBI:60039"/>
        <dbReference type="EC" id="1.5.1.2"/>
    </reaction>
</comment>
<dbReference type="Gene3D" id="1.10.3730.10">
    <property type="entry name" value="ProC C-terminal domain-like"/>
    <property type="match status" value="1"/>
</dbReference>
<reference evidence="16" key="2">
    <citation type="submission" date="2023-01" db="EMBL/GenBank/DDBJ databases">
        <authorList>
            <person name="Sun Q."/>
            <person name="Evtushenko L."/>
        </authorList>
    </citation>
    <scope>NUCLEOTIDE SEQUENCE</scope>
    <source>
        <strain evidence="16">VKM B-2935</strain>
    </source>
</reference>
<comment type="pathway">
    <text evidence="1 10 13">Amino-acid biosynthesis; L-proline biosynthesis; L-proline from L-glutamate 5-semialdehyde: step 1/1.</text>
</comment>
<feature type="binding site" evidence="12">
    <location>
        <begin position="9"/>
        <end position="14"/>
    </location>
    <ligand>
        <name>NADP(+)</name>
        <dbReference type="ChEBI" id="CHEBI:58349"/>
    </ligand>
</feature>
<dbReference type="SUPFAM" id="SSF51735">
    <property type="entry name" value="NAD(P)-binding Rossmann-fold domains"/>
    <property type="match status" value="1"/>
</dbReference>
<dbReference type="RefSeq" id="WP_271193284.1">
    <property type="nucleotide sequence ID" value="NZ_BSFN01000001.1"/>
</dbReference>
<evidence type="ECO:0000259" key="14">
    <source>
        <dbReference type="Pfam" id="PF03807"/>
    </source>
</evidence>
<comment type="catalytic activity">
    <reaction evidence="9 10 13">
        <text>L-proline + NADP(+) = (S)-1-pyrroline-5-carboxylate + NADPH + 2 H(+)</text>
        <dbReference type="Rhea" id="RHEA:14109"/>
        <dbReference type="ChEBI" id="CHEBI:15378"/>
        <dbReference type="ChEBI" id="CHEBI:17388"/>
        <dbReference type="ChEBI" id="CHEBI:57783"/>
        <dbReference type="ChEBI" id="CHEBI:58349"/>
        <dbReference type="ChEBI" id="CHEBI:60039"/>
        <dbReference type="EC" id="1.5.1.2"/>
    </reaction>
</comment>
<name>A0A9W6NDU3_9PSED</name>
<dbReference type="PIRSF" id="PIRSF000193">
    <property type="entry name" value="Pyrrol-5-carb_rd"/>
    <property type="match status" value="1"/>
</dbReference>
<evidence type="ECO:0000256" key="12">
    <source>
        <dbReference type="PIRSR" id="PIRSR000193-1"/>
    </source>
</evidence>
<evidence type="ECO:0000256" key="2">
    <source>
        <dbReference type="ARBA" id="ARBA00005525"/>
    </source>
</evidence>
<evidence type="ECO:0000256" key="9">
    <source>
        <dbReference type="ARBA" id="ARBA00052690"/>
    </source>
</evidence>
<dbReference type="GO" id="GO:0055129">
    <property type="term" value="P:L-proline biosynthetic process"/>
    <property type="evidence" value="ECO:0007669"/>
    <property type="project" value="UniProtKB-UniRule"/>
</dbReference>
<dbReference type="InterPro" id="IPR053790">
    <property type="entry name" value="P5CR-like_CS"/>
</dbReference>
<keyword evidence="17" id="KW-1185">Reference proteome</keyword>